<accession>A0A518BA04</accession>
<dbReference type="AlphaFoldDB" id="A0A518BA04"/>
<dbReference type="GO" id="GO:0004140">
    <property type="term" value="F:dephospho-CoA kinase activity"/>
    <property type="evidence" value="ECO:0007669"/>
    <property type="project" value="UniProtKB-UniRule"/>
</dbReference>
<keyword evidence="2 5" id="KW-0547">Nucleotide-binding</keyword>
<evidence type="ECO:0000313" key="8">
    <source>
        <dbReference type="Proteomes" id="UP000317093"/>
    </source>
</evidence>
<evidence type="ECO:0000256" key="2">
    <source>
        <dbReference type="ARBA" id="ARBA00022741"/>
    </source>
</evidence>
<evidence type="ECO:0000256" key="3">
    <source>
        <dbReference type="ARBA" id="ARBA00022840"/>
    </source>
</evidence>
<comment type="pathway">
    <text evidence="5">Cofactor biosynthesis; coenzyme A biosynthesis; CoA from (R)-pantothenate: step 5/5.</text>
</comment>
<comment type="catalytic activity">
    <reaction evidence="5">
        <text>3'-dephospho-CoA + ATP = ADP + CoA + H(+)</text>
        <dbReference type="Rhea" id="RHEA:18245"/>
        <dbReference type="ChEBI" id="CHEBI:15378"/>
        <dbReference type="ChEBI" id="CHEBI:30616"/>
        <dbReference type="ChEBI" id="CHEBI:57287"/>
        <dbReference type="ChEBI" id="CHEBI:57328"/>
        <dbReference type="ChEBI" id="CHEBI:456216"/>
        <dbReference type="EC" id="2.7.1.24"/>
    </reaction>
</comment>
<comment type="subcellular location">
    <subcellularLocation>
        <location evidence="5">Cytoplasm</location>
    </subcellularLocation>
</comment>
<evidence type="ECO:0000256" key="1">
    <source>
        <dbReference type="ARBA" id="ARBA00009018"/>
    </source>
</evidence>
<keyword evidence="8" id="KW-1185">Reference proteome</keyword>
<dbReference type="EC" id="2.7.1.24" evidence="5 6"/>
<dbReference type="InterPro" id="IPR001977">
    <property type="entry name" value="Depp_CoAkinase"/>
</dbReference>
<dbReference type="HAMAP" id="MF_00376">
    <property type="entry name" value="Dephospho_CoA_kinase"/>
    <property type="match status" value="1"/>
</dbReference>
<organism evidence="7 8">
    <name type="scientific">Kolteria novifilia</name>
    <dbReference type="NCBI Taxonomy" id="2527975"/>
    <lineage>
        <taxon>Bacteria</taxon>
        <taxon>Pseudomonadati</taxon>
        <taxon>Planctomycetota</taxon>
        <taxon>Planctomycetia</taxon>
        <taxon>Kolteriales</taxon>
        <taxon>Kolteriaceae</taxon>
        <taxon>Kolteria</taxon>
    </lineage>
</organism>
<keyword evidence="5 7" id="KW-0808">Transferase</keyword>
<dbReference type="Pfam" id="PF01121">
    <property type="entry name" value="CoaE"/>
    <property type="match status" value="1"/>
</dbReference>
<comment type="similarity">
    <text evidence="1 5">Belongs to the CoaE family.</text>
</comment>
<dbReference type="EMBL" id="CP036279">
    <property type="protein sequence ID" value="QDU63820.1"/>
    <property type="molecule type" value="Genomic_DNA"/>
</dbReference>
<dbReference type="PANTHER" id="PTHR10695:SF46">
    <property type="entry name" value="BIFUNCTIONAL COENZYME A SYNTHASE-RELATED"/>
    <property type="match status" value="1"/>
</dbReference>
<dbReference type="UniPathway" id="UPA00241">
    <property type="reaction ID" value="UER00356"/>
</dbReference>
<evidence type="ECO:0000256" key="5">
    <source>
        <dbReference type="HAMAP-Rule" id="MF_00376"/>
    </source>
</evidence>
<dbReference type="NCBIfam" id="TIGR00152">
    <property type="entry name" value="dephospho-CoA kinase"/>
    <property type="match status" value="1"/>
</dbReference>
<sequence>MSEKQSIVIGVTGSIGAGKSFVAQLFTEQGAVVIDADRVGHEVLQDREVIESLVERFGDRILKDGDPGNIDRRVLGRIVFGDPDSMRKLEELVHPRMRRRFEKRIAEERERGKRLIVLDAAILAEAGWDDLCDHVVAVDAPRAIRLERLRSNRSWTDEELTRREAAQWPLDRKWARADLVLENVGSKDEVSRRIARLVEDWSARANRPGER</sequence>
<dbReference type="GO" id="GO:0015937">
    <property type="term" value="P:coenzyme A biosynthetic process"/>
    <property type="evidence" value="ECO:0007669"/>
    <property type="project" value="UniProtKB-UniRule"/>
</dbReference>
<evidence type="ECO:0000256" key="4">
    <source>
        <dbReference type="ARBA" id="ARBA00022993"/>
    </source>
</evidence>
<dbReference type="KEGG" id="knv:Pan216_47010"/>
<dbReference type="Gene3D" id="3.40.50.300">
    <property type="entry name" value="P-loop containing nucleotide triphosphate hydrolases"/>
    <property type="match status" value="1"/>
</dbReference>
<reference evidence="7 8" key="1">
    <citation type="submission" date="2019-02" db="EMBL/GenBank/DDBJ databases">
        <title>Deep-cultivation of Planctomycetes and their phenomic and genomic characterization uncovers novel biology.</title>
        <authorList>
            <person name="Wiegand S."/>
            <person name="Jogler M."/>
            <person name="Boedeker C."/>
            <person name="Pinto D."/>
            <person name="Vollmers J."/>
            <person name="Rivas-Marin E."/>
            <person name="Kohn T."/>
            <person name="Peeters S.H."/>
            <person name="Heuer A."/>
            <person name="Rast P."/>
            <person name="Oberbeckmann S."/>
            <person name="Bunk B."/>
            <person name="Jeske O."/>
            <person name="Meyerdierks A."/>
            <person name="Storesund J.E."/>
            <person name="Kallscheuer N."/>
            <person name="Luecker S."/>
            <person name="Lage O.M."/>
            <person name="Pohl T."/>
            <person name="Merkel B.J."/>
            <person name="Hornburger P."/>
            <person name="Mueller R.-W."/>
            <person name="Bruemmer F."/>
            <person name="Labrenz M."/>
            <person name="Spormann A.M."/>
            <person name="Op den Camp H."/>
            <person name="Overmann J."/>
            <person name="Amann R."/>
            <person name="Jetten M.S.M."/>
            <person name="Mascher T."/>
            <person name="Medema M.H."/>
            <person name="Devos D.P."/>
            <person name="Kaster A.-K."/>
            <person name="Ovreas L."/>
            <person name="Rohde M."/>
            <person name="Galperin M.Y."/>
            <person name="Jogler C."/>
        </authorList>
    </citation>
    <scope>NUCLEOTIDE SEQUENCE [LARGE SCALE GENOMIC DNA]</scope>
    <source>
        <strain evidence="7 8">Pan216</strain>
    </source>
</reference>
<evidence type="ECO:0000256" key="6">
    <source>
        <dbReference type="NCBIfam" id="TIGR00152"/>
    </source>
</evidence>
<feature type="binding site" evidence="5">
    <location>
        <begin position="16"/>
        <end position="21"/>
    </location>
    <ligand>
        <name>ATP</name>
        <dbReference type="ChEBI" id="CHEBI:30616"/>
    </ligand>
</feature>
<dbReference type="CDD" id="cd02022">
    <property type="entry name" value="DPCK"/>
    <property type="match status" value="1"/>
</dbReference>
<dbReference type="RefSeq" id="WP_419192855.1">
    <property type="nucleotide sequence ID" value="NZ_CP036279.1"/>
</dbReference>
<dbReference type="GO" id="GO:0005524">
    <property type="term" value="F:ATP binding"/>
    <property type="evidence" value="ECO:0007669"/>
    <property type="project" value="UniProtKB-UniRule"/>
</dbReference>
<comment type="function">
    <text evidence="5">Catalyzes the phosphorylation of the 3'-hydroxyl group of dephosphocoenzyme A to form coenzyme A.</text>
</comment>
<keyword evidence="5" id="KW-0963">Cytoplasm</keyword>
<dbReference type="PANTHER" id="PTHR10695">
    <property type="entry name" value="DEPHOSPHO-COA KINASE-RELATED"/>
    <property type="match status" value="1"/>
</dbReference>
<dbReference type="Proteomes" id="UP000317093">
    <property type="component" value="Chromosome"/>
</dbReference>
<dbReference type="InterPro" id="IPR027417">
    <property type="entry name" value="P-loop_NTPase"/>
</dbReference>
<keyword evidence="4 5" id="KW-0173">Coenzyme A biosynthesis</keyword>
<dbReference type="GO" id="GO:0005737">
    <property type="term" value="C:cytoplasm"/>
    <property type="evidence" value="ECO:0007669"/>
    <property type="project" value="UniProtKB-SubCell"/>
</dbReference>
<keyword evidence="3 5" id="KW-0067">ATP-binding</keyword>
<evidence type="ECO:0000313" key="7">
    <source>
        <dbReference type="EMBL" id="QDU63820.1"/>
    </source>
</evidence>
<name>A0A518BA04_9BACT</name>
<proteinExistence type="inferred from homology"/>
<protein>
    <recommendedName>
        <fullName evidence="5 6">Dephospho-CoA kinase</fullName>
        <ecNumber evidence="5 6">2.7.1.24</ecNumber>
    </recommendedName>
    <alternativeName>
        <fullName evidence="5">Dephosphocoenzyme A kinase</fullName>
    </alternativeName>
</protein>
<keyword evidence="5 7" id="KW-0418">Kinase</keyword>
<dbReference type="SUPFAM" id="SSF52540">
    <property type="entry name" value="P-loop containing nucleoside triphosphate hydrolases"/>
    <property type="match status" value="1"/>
</dbReference>
<dbReference type="PROSITE" id="PS51219">
    <property type="entry name" value="DPCK"/>
    <property type="match status" value="1"/>
</dbReference>
<gene>
    <name evidence="5 7" type="primary">coaE</name>
    <name evidence="7" type="ORF">Pan216_47010</name>
</gene>